<keyword evidence="1" id="KW-0812">Transmembrane</keyword>
<keyword evidence="1" id="KW-1133">Transmembrane helix</keyword>
<feature type="transmembrane region" description="Helical" evidence="1">
    <location>
        <begin position="20"/>
        <end position="41"/>
    </location>
</feature>
<sequence length="122" mass="13824">MSYTNTKSGRLAFDQNAYNLWLATLLLFLFWWLLQLVQYTVKIFQARRGAIRIGEDREDRGDGWAARLTQASKVARDCFAFMLAPTVLATAVGGTHTMVILGWSFFMLSIFWLLGTLATPNP</sequence>
<evidence type="ECO:0000313" key="2">
    <source>
        <dbReference type="EMBL" id="KAJ3055742.1"/>
    </source>
</evidence>
<dbReference type="AlphaFoldDB" id="A0AAD5SJA6"/>
<protein>
    <submittedName>
        <fullName evidence="2">Uncharacterized protein</fullName>
    </submittedName>
</protein>
<accession>A0AAD5SJA6</accession>
<evidence type="ECO:0000313" key="3">
    <source>
        <dbReference type="Proteomes" id="UP001212841"/>
    </source>
</evidence>
<organism evidence="2 3">
    <name type="scientific">Rhizophlyctis rosea</name>
    <dbReference type="NCBI Taxonomy" id="64517"/>
    <lineage>
        <taxon>Eukaryota</taxon>
        <taxon>Fungi</taxon>
        <taxon>Fungi incertae sedis</taxon>
        <taxon>Chytridiomycota</taxon>
        <taxon>Chytridiomycota incertae sedis</taxon>
        <taxon>Chytridiomycetes</taxon>
        <taxon>Rhizophlyctidales</taxon>
        <taxon>Rhizophlyctidaceae</taxon>
        <taxon>Rhizophlyctis</taxon>
    </lineage>
</organism>
<evidence type="ECO:0000256" key="1">
    <source>
        <dbReference type="SAM" id="Phobius"/>
    </source>
</evidence>
<dbReference type="Proteomes" id="UP001212841">
    <property type="component" value="Unassembled WGS sequence"/>
</dbReference>
<keyword evidence="1" id="KW-0472">Membrane</keyword>
<comment type="caution">
    <text evidence="2">The sequence shown here is derived from an EMBL/GenBank/DDBJ whole genome shotgun (WGS) entry which is preliminary data.</text>
</comment>
<feature type="transmembrane region" description="Helical" evidence="1">
    <location>
        <begin position="100"/>
        <end position="119"/>
    </location>
</feature>
<gene>
    <name evidence="2" type="ORF">HK097_009484</name>
</gene>
<reference evidence="2" key="1">
    <citation type="submission" date="2020-05" db="EMBL/GenBank/DDBJ databases">
        <title>Phylogenomic resolution of chytrid fungi.</title>
        <authorList>
            <person name="Stajich J.E."/>
            <person name="Amses K."/>
            <person name="Simmons R."/>
            <person name="Seto K."/>
            <person name="Myers J."/>
            <person name="Bonds A."/>
            <person name="Quandt C.A."/>
            <person name="Barry K."/>
            <person name="Liu P."/>
            <person name="Grigoriev I."/>
            <person name="Longcore J.E."/>
            <person name="James T.Y."/>
        </authorList>
    </citation>
    <scope>NUCLEOTIDE SEQUENCE</scope>
    <source>
        <strain evidence="2">JEL0318</strain>
    </source>
</reference>
<proteinExistence type="predicted"/>
<keyword evidence="3" id="KW-1185">Reference proteome</keyword>
<name>A0AAD5SJA6_9FUNG</name>
<dbReference type="EMBL" id="JADGJD010000063">
    <property type="protein sequence ID" value="KAJ3055742.1"/>
    <property type="molecule type" value="Genomic_DNA"/>
</dbReference>